<dbReference type="SUPFAM" id="SSF53383">
    <property type="entry name" value="PLP-dependent transferases"/>
    <property type="match status" value="1"/>
</dbReference>
<name>A0A7H8TDJ2_STRCX</name>
<evidence type="ECO:0000313" key="8">
    <source>
        <dbReference type="Proteomes" id="UP000509418"/>
    </source>
</evidence>
<dbReference type="EMBL" id="CP056041">
    <property type="protein sequence ID" value="QKZ21082.1"/>
    <property type="molecule type" value="Genomic_DNA"/>
</dbReference>
<keyword evidence="8" id="KW-1185">Reference proteome</keyword>
<evidence type="ECO:0000256" key="1">
    <source>
        <dbReference type="ARBA" id="ARBA00001933"/>
    </source>
</evidence>
<evidence type="ECO:0000256" key="5">
    <source>
        <dbReference type="ARBA" id="ARBA00022898"/>
    </source>
</evidence>
<evidence type="ECO:0000256" key="3">
    <source>
        <dbReference type="ARBA" id="ARBA00022576"/>
    </source>
</evidence>
<dbReference type="InterPro" id="IPR050596">
    <property type="entry name" value="AspAT/PAT-like"/>
</dbReference>
<dbReference type="InterPro" id="IPR015424">
    <property type="entry name" value="PyrdxlP-dep_Trfase"/>
</dbReference>
<dbReference type="Gene3D" id="3.40.640.10">
    <property type="entry name" value="Type I PLP-dependent aspartate aminotransferase-like (Major domain)"/>
    <property type="match status" value="1"/>
</dbReference>
<proteinExistence type="inferred from homology"/>
<feature type="domain" description="Aminotransferase class I/classII large" evidence="6">
    <location>
        <begin position="11"/>
        <end position="209"/>
    </location>
</feature>
<dbReference type="PANTHER" id="PTHR46383:SF1">
    <property type="entry name" value="ASPARTATE AMINOTRANSFERASE"/>
    <property type="match status" value="1"/>
</dbReference>
<evidence type="ECO:0000256" key="4">
    <source>
        <dbReference type="ARBA" id="ARBA00022679"/>
    </source>
</evidence>
<dbReference type="CDD" id="cd00609">
    <property type="entry name" value="AAT_like"/>
    <property type="match status" value="1"/>
</dbReference>
<evidence type="ECO:0000313" key="7">
    <source>
        <dbReference type="EMBL" id="QKZ21082.1"/>
    </source>
</evidence>
<evidence type="ECO:0000256" key="2">
    <source>
        <dbReference type="ARBA" id="ARBA00007441"/>
    </source>
</evidence>
<dbReference type="GO" id="GO:0008483">
    <property type="term" value="F:transaminase activity"/>
    <property type="evidence" value="ECO:0007669"/>
    <property type="project" value="UniProtKB-KW"/>
</dbReference>
<keyword evidence="3 7" id="KW-0032">Aminotransferase</keyword>
<accession>A0A7H8TDJ2</accession>
<keyword evidence="4 7" id="KW-0808">Transferase</keyword>
<dbReference type="PANTHER" id="PTHR46383">
    <property type="entry name" value="ASPARTATE AMINOTRANSFERASE"/>
    <property type="match status" value="1"/>
</dbReference>
<dbReference type="InterPro" id="IPR004839">
    <property type="entry name" value="Aminotransferase_I/II_large"/>
</dbReference>
<dbReference type="GO" id="GO:0006520">
    <property type="term" value="P:amino acid metabolic process"/>
    <property type="evidence" value="ECO:0007669"/>
    <property type="project" value="InterPro"/>
</dbReference>
<dbReference type="Proteomes" id="UP000509418">
    <property type="component" value="Chromosome"/>
</dbReference>
<protein>
    <submittedName>
        <fullName evidence="7">Pyridoxal phosphate-dependent aminotransferase</fullName>
    </submittedName>
</protein>
<reference evidence="7 8" key="1">
    <citation type="submission" date="2020-06" db="EMBL/GenBank/DDBJ databases">
        <title>Genome mining for natural products.</title>
        <authorList>
            <person name="Zhang B."/>
            <person name="Shi J."/>
            <person name="Ge H."/>
        </authorList>
    </citation>
    <scope>NUCLEOTIDE SEQUENCE [LARGE SCALE GENOMIC DNA]</scope>
    <source>
        <strain evidence="7 8">NA02069</strain>
    </source>
</reference>
<dbReference type="InterPro" id="IPR015421">
    <property type="entry name" value="PyrdxlP-dep_Trfase_major"/>
</dbReference>
<comment type="cofactor">
    <cofactor evidence="1">
        <name>pyridoxal 5'-phosphate</name>
        <dbReference type="ChEBI" id="CHEBI:597326"/>
    </cofactor>
</comment>
<dbReference type="GO" id="GO:0030170">
    <property type="term" value="F:pyridoxal phosphate binding"/>
    <property type="evidence" value="ECO:0007669"/>
    <property type="project" value="InterPro"/>
</dbReference>
<gene>
    <name evidence="7" type="ORF">HUT05_29330</name>
</gene>
<sequence>MATHASRLQVTASDLSGYGPVEGLPELREALAEILHVRAADLIVTTGASEALQLSLTCMADPGDTVRTPRPAFPGFDQLASLSGLRIEHYTAPGDLSWPEPPEVTATVICTPHNPTGVITSRTVLPTRTRGWTIWDISHTSLFGADADEFRHGLAESEILVCSLSKLLRLPGARLGCLISGSSALIRAVTAAKTHMSISAGLPGQMLALELRDPAMELEMKHRQRGSALV</sequence>
<organism evidence="7 8">
    <name type="scientific">Streptomyces chartreusis</name>
    <dbReference type="NCBI Taxonomy" id="1969"/>
    <lineage>
        <taxon>Bacteria</taxon>
        <taxon>Bacillati</taxon>
        <taxon>Actinomycetota</taxon>
        <taxon>Actinomycetes</taxon>
        <taxon>Kitasatosporales</taxon>
        <taxon>Streptomycetaceae</taxon>
        <taxon>Streptomyces</taxon>
    </lineage>
</organism>
<comment type="similarity">
    <text evidence="2">Belongs to the class-I pyridoxal-phosphate-dependent aminotransferase family.</text>
</comment>
<dbReference type="Pfam" id="PF00155">
    <property type="entry name" value="Aminotran_1_2"/>
    <property type="match status" value="1"/>
</dbReference>
<dbReference type="AlphaFoldDB" id="A0A7H8TDJ2"/>
<keyword evidence="5" id="KW-0663">Pyridoxal phosphate</keyword>
<evidence type="ECO:0000259" key="6">
    <source>
        <dbReference type="Pfam" id="PF00155"/>
    </source>
</evidence>